<dbReference type="InterPro" id="IPR014914">
    <property type="entry name" value="RES_dom"/>
</dbReference>
<evidence type="ECO:0000259" key="1">
    <source>
        <dbReference type="SMART" id="SM00953"/>
    </source>
</evidence>
<name>A0A1I1SHT6_9GAMM</name>
<evidence type="ECO:0000313" key="3">
    <source>
        <dbReference type="Proteomes" id="UP000198611"/>
    </source>
</evidence>
<dbReference type="EMBL" id="FOMJ01000005">
    <property type="protein sequence ID" value="SFD46035.1"/>
    <property type="molecule type" value="Genomic_DNA"/>
</dbReference>
<dbReference type="SMART" id="SM00953">
    <property type="entry name" value="RES"/>
    <property type="match status" value="1"/>
</dbReference>
<keyword evidence="3" id="KW-1185">Reference proteome</keyword>
<evidence type="ECO:0000313" key="2">
    <source>
        <dbReference type="EMBL" id="SFD46035.1"/>
    </source>
</evidence>
<organism evidence="2 3">
    <name type="scientific">Thiohalospira halophila DSM 15071</name>
    <dbReference type="NCBI Taxonomy" id="1123397"/>
    <lineage>
        <taxon>Bacteria</taxon>
        <taxon>Pseudomonadati</taxon>
        <taxon>Pseudomonadota</taxon>
        <taxon>Gammaproteobacteria</taxon>
        <taxon>Thiohalospirales</taxon>
        <taxon>Thiohalospiraceae</taxon>
        <taxon>Thiohalospira</taxon>
    </lineage>
</organism>
<dbReference type="OrthoDB" id="9799238at2"/>
<dbReference type="STRING" id="1123397.SAMN05660831_01699"/>
<accession>A0A1I1SHT6</accession>
<protein>
    <submittedName>
        <fullName evidence="2">RES domain-containing protein</fullName>
    </submittedName>
</protein>
<dbReference type="AlphaFoldDB" id="A0A1I1SHT6"/>
<gene>
    <name evidence="2" type="ORF">SAMN05660831_01699</name>
</gene>
<reference evidence="2 3" key="1">
    <citation type="submission" date="2016-10" db="EMBL/GenBank/DDBJ databases">
        <authorList>
            <person name="de Groot N.N."/>
        </authorList>
    </citation>
    <scope>NUCLEOTIDE SEQUENCE [LARGE SCALE GENOMIC DNA]</scope>
    <source>
        <strain evidence="2 3">HL3</strain>
    </source>
</reference>
<dbReference type="Proteomes" id="UP000198611">
    <property type="component" value="Unassembled WGS sequence"/>
</dbReference>
<feature type="domain" description="RES" evidence="1">
    <location>
        <begin position="70"/>
        <end position="215"/>
    </location>
</feature>
<proteinExistence type="predicted"/>
<dbReference type="Pfam" id="PF08808">
    <property type="entry name" value="RES"/>
    <property type="match status" value="1"/>
</dbReference>
<sequence length="257" mass="28962">MEVPTSEELPGLSVPLAGRIWRAVESQTYAVTRQLVTSREDQERLEELLEGSKPAYQAGTEHLDYLLKTPFRYQPPKKGGSRFRRPFAPYGVFYGAEHRRTALAELAYHRYRFLEASPGTEFPGGEATLTVFAVDYRTSQGIDLTLPPLVEQREYWVAPSDYSTTQTLGERANAAGIGAIRYESVRDPIRDAEGHSEGRNVSILDPAIFDPPHHHSAQTWHLYLGSEEANARRALAEDGEVLDYRRRRLMIGSTAKN</sequence>